<dbReference type="OrthoDB" id="4475641at2"/>
<keyword evidence="2" id="KW-0812">Transmembrane</keyword>
<dbReference type="AlphaFoldDB" id="A0A2W2DFE3"/>
<gene>
    <name evidence="3" type="ORF">C1I95_33580</name>
</gene>
<feature type="transmembrane region" description="Helical" evidence="2">
    <location>
        <begin position="17"/>
        <end position="35"/>
    </location>
</feature>
<dbReference type="NCBIfam" id="TIGR04222">
    <property type="entry name" value="near_uncomplex"/>
    <property type="match status" value="1"/>
</dbReference>
<dbReference type="Proteomes" id="UP000248924">
    <property type="component" value="Unassembled WGS sequence"/>
</dbReference>
<evidence type="ECO:0000313" key="4">
    <source>
        <dbReference type="Proteomes" id="UP000248924"/>
    </source>
</evidence>
<evidence type="ECO:0000313" key="3">
    <source>
        <dbReference type="EMBL" id="PZG03885.1"/>
    </source>
</evidence>
<dbReference type="RefSeq" id="WP_111220105.1">
    <property type="nucleotide sequence ID" value="NZ_POTY01000440.1"/>
</dbReference>
<feature type="non-terminal residue" evidence="3">
    <location>
        <position position="287"/>
    </location>
</feature>
<dbReference type="InterPro" id="IPR026467">
    <property type="entry name" value="Ser/Gly_Cys_C_dom"/>
</dbReference>
<dbReference type="EMBL" id="POTY01000440">
    <property type="protein sequence ID" value="PZG03885.1"/>
    <property type="molecule type" value="Genomic_DNA"/>
</dbReference>
<sequence length="287" mass="30296">MMGLAADFDTWGVPSRTFLIFYLVATVVLVTGVLIHRMALLAGRSAPPADQLGPQQVAYLNGGEDLAVWSSLSALRNQGSIGVQPDHRLTAEGPLPSGATPLDRAVHYAAAQHTTARQLRGTEWVDRALVEMRDGLERRGLLVGPNRRTALRMGPLLLVALLLLGVFRIVAGLANDRPVWYLVLIVCGLAVITTVLFLRVPRRTAAADDAVRSLRQRNRHLAPASHPAYTVYGAAGLAMAVALYGTASLWALDPTFAEQAEIQRQAMTGGGGGGGTTSSCGGGSTAG</sequence>
<protein>
    <submittedName>
        <fullName evidence="3">TIGR04222 domain-containing membrane protein</fullName>
    </submittedName>
</protein>
<organism evidence="3 4">
    <name type="scientific">Micromonospora craterilacus</name>
    <dbReference type="NCBI Taxonomy" id="1655439"/>
    <lineage>
        <taxon>Bacteria</taxon>
        <taxon>Bacillati</taxon>
        <taxon>Actinomycetota</taxon>
        <taxon>Actinomycetes</taxon>
        <taxon>Micromonosporales</taxon>
        <taxon>Micromonosporaceae</taxon>
        <taxon>Micromonospora</taxon>
    </lineage>
</organism>
<comment type="caution">
    <text evidence="3">The sequence shown here is derived from an EMBL/GenBank/DDBJ whole genome shotgun (WGS) entry which is preliminary data.</text>
</comment>
<feature type="transmembrane region" description="Helical" evidence="2">
    <location>
        <begin position="180"/>
        <end position="200"/>
    </location>
</feature>
<feature type="region of interest" description="Disordered" evidence="1">
    <location>
        <begin position="267"/>
        <end position="287"/>
    </location>
</feature>
<reference evidence="3 4" key="1">
    <citation type="submission" date="2018-01" db="EMBL/GenBank/DDBJ databases">
        <title>Draft genome sequence of Jishengella sp. NA12.</title>
        <authorList>
            <person name="Sahin N."/>
            <person name="Ay H."/>
            <person name="Saygin H."/>
        </authorList>
    </citation>
    <scope>NUCLEOTIDE SEQUENCE [LARGE SCALE GENOMIC DNA]</scope>
    <source>
        <strain evidence="3 4">NA12</strain>
    </source>
</reference>
<keyword evidence="2" id="KW-1133">Transmembrane helix</keyword>
<proteinExistence type="predicted"/>
<name>A0A2W2DFE3_9ACTN</name>
<accession>A0A2W2DFE3</accession>
<feature type="transmembrane region" description="Helical" evidence="2">
    <location>
        <begin position="221"/>
        <end position="244"/>
    </location>
</feature>
<feature type="transmembrane region" description="Helical" evidence="2">
    <location>
        <begin position="156"/>
        <end position="174"/>
    </location>
</feature>
<evidence type="ECO:0000256" key="2">
    <source>
        <dbReference type="SAM" id="Phobius"/>
    </source>
</evidence>
<evidence type="ECO:0000256" key="1">
    <source>
        <dbReference type="SAM" id="MobiDB-lite"/>
    </source>
</evidence>
<keyword evidence="4" id="KW-1185">Reference proteome</keyword>
<keyword evidence="2" id="KW-0472">Membrane</keyword>
<feature type="compositionally biased region" description="Gly residues" evidence="1">
    <location>
        <begin position="268"/>
        <end position="287"/>
    </location>
</feature>